<accession>A0A3M7E3X2</accession>
<organism evidence="2 3">
    <name type="scientific">Hortaea werneckii</name>
    <name type="common">Black yeast</name>
    <name type="synonym">Cladosporium werneckii</name>
    <dbReference type="NCBI Taxonomy" id="91943"/>
    <lineage>
        <taxon>Eukaryota</taxon>
        <taxon>Fungi</taxon>
        <taxon>Dikarya</taxon>
        <taxon>Ascomycota</taxon>
        <taxon>Pezizomycotina</taxon>
        <taxon>Dothideomycetes</taxon>
        <taxon>Dothideomycetidae</taxon>
        <taxon>Mycosphaerellales</taxon>
        <taxon>Teratosphaeriaceae</taxon>
        <taxon>Hortaea</taxon>
    </lineage>
</organism>
<protein>
    <submittedName>
        <fullName evidence="2">Uncharacterized protein</fullName>
    </submittedName>
</protein>
<dbReference type="VEuPathDB" id="FungiDB:BTJ68_06648"/>
<reference evidence="2 3" key="1">
    <citation type="journal article" date="2018" name="BMC Genomics">
        <title>Genomic evidence for intraspecific hybridization in a clonal and extremely halotolerant yeast.</title>
        <authorList>
            <person name="Gostincar C."/>
            <person name="Stajich J.E."/>
            <person name="Zupancic J."/>
            <person name="Zalar P."/>
            <person name="Gunde-Cimerman N."/>
        </authorList>
    </citation>
    <scope>NUCLEOTIDE SEQUENCE [LARGE SCALE GENOMIC DNA]</scope>
    <source>
        <strain evidence="2 3">EXF-2682</strain>
    </source>
</reference>
<feature type="region of interest" description="Disordered" evidence="1">
    <location>
        <begin position="382"/>
        <end position="405"/>
    </location>
</feature>
<gene>
    <name evidence="2" type="ORF">D0863_05390</name>
</gene>
<name>A0A3M7E3X2_HORWE</name>
<feature type="compositionally biased region" description="Low complexity" evidence="1">
    <location>
        <begin position="392"/>
        <end position="405"/>
    </location>
</feature>
<dbReference type="OrthoDB" id="3848328at2759"/>
<evidence type="ECO:0000313" key="3">
    <source>
        <dbReference type="Proteomes" id="UP000269276"/>
    </source>
</evidence>
<dbReference type="AlphaFoldDB" id="A0A3M7E3X2"/>
<comment type="caution">
    <text evidence="2">The sequence shown here is derived from an EMBL/GenBank/DDBJ whole genome shotgun (WGS) entry which is preliminary data.</text>
</comment>
<evidence type="ECO:0000313" key="2">
    <source>
        <dbReference type="EMBL" id="RMY71080.1"/>
    </source>
</evidence>
<evidence type="ECO:0000256" key="1">
    <source>
        <dbReference type="SAM" id="MobiDB-lite"/>
    </source>
</evidence>
<proteinExistence type="predicted"/>
<dbReference type="Proteomes" id="UP000269276">
    <property type="component" value="Unassembled WGS sequence"/>
</dbReference>
<sequence>MDPTLSEMDTREANKVAKEILDSAHEDFGPATITEHVGCDVNSYTTPGDRYEAAAKVLDRLEPIYASAKQKKEVAEAEFAAIDGERAGKSFRSDQRELDDEWRVAHDSLVVADSNLNLIHAEYEDAKANLDSMRVDHEDESVRGQIFYDAKLFILADSPVTLQKDAEIEMMKAEIQQLNSCIYWQQEEIQRLQFQRNRDLSNFKIKKSMLKESLASQGEFINQLEERNRAIETQHETMMDECNTWYGHFMHAQNVIDELNAELRALKSPSHDAGRAPSELVAEGAISTLRPSSSSDTVVIRQDLRHAHEAQFGNVGSFPQNTWQNSRFTEALPSSSTYQNFAEGFAAVPGNQGSFQSHANESGLVGMSGLAADLARMKLRQSSMSTVKRVPSSGTIKSDSSSTKTVTQSDYTLKKTEDCPWHCNQCYPLPPEVQAASGRRCTMDPLGVDKASAAMGL</sequence>
<dbReference type="EMBL" id="QWIP01000155">
    <property type="protein sequence ID" value="RMY71080.1"/>
    <property type="molecule type" value="Genomic_DNA"/>
</dbReference>